<keyword evidence="3" id="KW-0479">Metal-binding</keyword>
<keyword evidence="3 4" id="KW-0288">FMN</keyword>
<dbReference type="GO" id="GO:0004632">
    <property type="term" value="F:phosphopantothenate--cysteine ligase activity"/>
    <property type="evidence" value="ECO:0007669"/>
    <property type="project" value="UniProtKB-UniRule"/>
</dbReference>
<keyword evidence="3" id="KW-0460">Magnesium</keyword>
<evidence type="ECO:0000313" key="7">
    <source>
        <dbReference type="EMBL" id="PEM68668.1"/>
    </source>
</evidence>
<dbReference type="SMR" id="A0A2C3YAN5"/>
<dbReference type="GO" id="GO:0015937">
    <property type="term" value="P:coenzyme A biosynthetic process"/>
    <property type="evidence" value="ECO:0007669"/>
    <property type="project" value="UniProtKB-UniRule"/>
</dbReference>
<evidence type="ECO:0000259" key="5">
    <source>
        <dbReference type="Pfam" id="PF02441"/>
    </source>
</evidence>
<dbReference type="SUPFAM" id="SSF52507">
    <property type="entry name" value="Homo-oligomeric flavin-containing Cys decarboxylases, HFCD"/>
    <property type="match status" value="1"/>
</dbReference>
<evidence type="ECO:0000256" key="3">
    <source>
        <dbReference type="HAMAP-Rule" id="MF_02225"/>
    </source>
</evidence>
<dbReference type="Pfam" id="PF04127">
    <property type="entry name" value="DFP"/>
    <property type="match status" value="1"/>
</dbReference>
<evidence type="ECO:0000256" key="2">
    <source>
        <dbReference type="ARBA" id="ARBA00023239"/>
    </source>
</evidence>
<keyword evidence="1 3" id="KW-0210">Decarboxylase</keyword>
<dbReference type="PANTHER" id="PTHR14359:SF6">
    <property type="entry name" value="PHOSPHOPANTOTHENOYLCYSTEINE DECARBOXYLASE"/>
    <property type="match status" value="1"/>
</dbReference>
<comment type="catalytic activity">
    <reaction evidence="3 4">
        <text>N-[(R)-4-phosphopantothenoyl]-L-cysteine + H(+) = (R)-4'-phosphopantetheine + CO2</text>
        <dbReference type="Rhea" id="RHEA:16793"/>
        <dbReference type="ChEBI" id="CHEBI:15378"/>
        <dbReference type="ChEBI" id="CHEBI:16526"/>
        <dbReference type="ChEBI" id="CHEBI:59458"/>
        <dbReference type="ChEBI" id="CHEBI:61723"/>
        <dbReference type="EC" id="4.1.1.36"/>
    </reaction>
</comment>
<dbReference type="InterPro" id="IPR003382">
    <property type="entry name" value="Flavoprotein"/>
</dbReference>
<name>A0A2C3YAN5_9BACI</name>
<dbReference type="Pfam" id="PF02441">
    <property type="entry name" value="Flavoprotein"/>
    <property type="match status" value="1"/>
</dbReference>
<comment type="cofactor">
    <cofactor evidence="3">
        <name>Mg(2+)</name>
        <dbReference type="ChEBI" id="CHEBI:18420"/>
    </cofactor>
</comment>
<feature type="domain" description="DNA/pantothenate metabolism flavoprotein C-terminal" evidence="6">
    <location>
        <begin position="185"/>
        <end position="394"/>
    </location>
</feature>
<dbReference type="NCBIfam" id="TIGR00521">
    <property type="entry name" value="coaBC_dfp"/>
    <property type="match status" value="1"/>
</dbReference>
<reference evidence="7 8" key="1">
    <citation type="submission" date="2017-09" db="EMBL/GenBank/DDBJ databases">
        <title>Large-scale bioinformatics analysis of Bacillus genomes uncovers conserved roles of natural products in bacterial physiology.</title>
        <authorList>
            <consortium name="Agbiome Team Llc"/>
            <person name="Bleich R.M."/>
            <person name="Grubbs K.J."/>
            <person name="Santa Maria K.C."/>
            <person name="Allen S.E."/>
            <person name="Farag S."/>
            <person name="Shank E.A."/>
            <person name="Bowers A."/>
        </authorList>
    </citation>
    <scope>NUCLEOTIDE SEQUENCE [LARGE SCALE GENOMIC DNA]</scope>
    <source>
        <strain evidence="7 8">AFS009893</strain>
    </source>
</reference>
<proteinExistence type="inferred from homology"/>
<comment type="cofactor">
    <cofactor evidence="3">
        <name>FMN</name>
        <dbReference type="ChEBI" id="CHEBI:58210"/>
    </cofactor>
    <text evidence="3">Binds 1 FMN per subunit.</text>
</comment>
<dbReference type="PANTHER" id="PTHR14359">
    <property type="entry name" value="HOMO-OLIGOMERIC FLAVIN CONTAINING CYS DECARBOXYLASE FAMILY"/>
    <property type="match status" value="1"/>
</dbReference>
<dbReference type="Gene3D" id="3.40.50.1950">
    <property type="entry name" value="Flavin prenyltransferase-like"/>
    <property type="match status" value="1"/>
</dbReference>
<feature type="binding site" evidence="3">
    <location>
        <position position="336"/>
    </location>
    <ligand>
        <name>CTP</name>
        <dbReference type="ChEBI" id="CHEBI:37563"/>
    </ligand>
</feature>
<feature type="binding site" evidence="3">
    <location>
        <position position="278"/>
    </location>
    <ligand>
        <name>CTP</name>
        <dbReference type="ChEBI" id="CHEBI:37563"/>
    </ligand>
</feature>
<feature type="region of interest" description="Phosphopantothenoylcysteine decarboxylase" evidence="3">
    <location>
        <begin position="1"/>
        <end position="189"/>
    </location>
</feature>
<evidence type="ECO:0000313" key="8">
    <source>
        <dbReference type="Proteomes" id="UP000219775"/>
    </source>
</evidence>
<dbReference type="InterPro" id="IPR005252">
    <property type="entry name" value="CoaBC"/>
</dbReference>
<dbReference type="AlphaFoldDB" id="A0A2C3YAN5"/>
<dbReference type="RefSeq" id="WP_097847800.1">
    <property type="nucleotide sequence ID" value="NZ_NUAS01000007.1"/>
</dbReference>
<evidence type="ECO:0000256" key="1">
    <source>
        <dbReference type="ARBA" id="ARBA00022793"/>
    </source>
</evidence>
<keyword evidence="3 4" id="KW-0285">Flavoprotein</keyword>
<comment type="caution">
    <text evidence="7">The sequence shown here is derived from an EMBL/GenBank/DDBJ whole genome shotgun (WGS) entry which is preliminary data.</text>
</comment>
<dbReference type="InterPro" id="IPR036551">
    <property type="entry name" value="Flavin_trans-like"/>
</dbReference>
<dbReference type="EC" id="4.1.1.36" evidence="3"/>
<keyword evidence="3" id="KW-0511">Multifunctional enzyme</keyword>
<feature type="active site" description="Proton donor" evidence="3">
    <location>
        <position position="157"/>
    </location>
</feature>
<dbReference type="GO" id="GO:0046872">
    <property type="term" value="F:metal ion binding"/>
    <property type="evidence" value="ECO:0007669"/>
    <property type="project" value="UniProtKB-KW"/>
</dbReference>
<dbReference type="EC" id="6.3.2.5" evidence="3"/>
<dbReference type="Gene3D" id="3.40.50.10300">
    <property type="entry name" value="CoaB-like"/>
    <property type="match status" value="1"/>
</dbReference>
<feature type="binding site" evidence="3">
    <location>
        <position position="288"/>
    </location>
    <ligand>
        <name>CTP</name>
        <dbReference type="ChEBI" id="CHEBI:37563"/>
    </ligand>
</feature>
<gene>
    <name evidence="3 7" type="primary">coaBC</name>
    <name evidence="7" type="ORF">CN613_14700</name>
</gene>
<dbReference type="GO" id="GO:0071513">
    <property type="term" value="C:phosphopantothenoylcysteine decarboxylase complex"/>
    <property type="evidence" value="ECO:0007669"/>
    <property type="project" value="TreeGrafter"/>
</dbReference>
<dbReference type="GO" id="GO:0010181">
    <property type="term" value="F:FMN binding"/>
    <property type="evidence" value="ECO:0007669"/>
    <property type="project" value="UniProtKB-UniRule"/>
</dbReference>
<protein>
    <recommendedName>
        <fullName evidence="3">Coenzyme A biosynthesis bifunctional protein CoaBC</fullName>
    </recommendedName>
    <alternativeName>
        <fullName evidence="3">DNA/pantothenate metabolism flavoprotein</fullName>
    </alternativeName>
    <alternativeName>
        <fullName evidence="3">Phosphopantothenoylcysteine synthetase/decarboxylase</fullName>
        <shortName evidence="3">PPCS-PPCDC</shortName>
    </alternativeName>
    <domain>
        <recommendedName>
            <fullName evidence="3">Phosphopantothenoylcysteine decarboxylase</fullName>
            <shortName evidence="3">PPC decarboxylase</shortName>
            <shortName evidence="3">PPC-DC</shortName>
            <ecNumber evidence="3">4.1.1.36</ecNumber>
        </recommendedName>
        <alternativeName>
            <fullName evidence="3">CoaC</fullName>
        </alternativeName>
    </domain>
    <domain>
        <recommendedName>
            <fullName evidence="3">Phosphopantothenate--cysteine ligase</fullName>
            <ecNumber evidence="3">6.3.2.5</ecNumber>
        </recommendedName>
        <alternativeName>
            <fullName evidence="3">CoaB</fullName>
        </alternativeName>
        <alternativeName>
            <fullName evidence="3">Phosphopantothenoylcysteine synthetase</fullName>
            <shortName evidence="3">PPC synthetase</shortName>
            <shortName evidence="3">PPC-S</shortName>
        </alternativeName>
    </domain>
</protein>
<feature type="domain" description="Flavoprotein" evidence="5">
    <location>
        <begin position="5"/>
        <end position="178"/>
    </location>
</feature>
<organism evidence="7 8">
    <name type="scientific">Bacillus pseudomycoides</name>
    <dbReference type="NCBI Taxonomy" id="64104"/>
    <lineage>
        <taxon>Bacteria</taxon>
        <taxon>Bacillati</taxon>
        <taxon>Bacillota</taxon>
        <taxon>Bacilli</taxon>
        <taxon>Bacillales</taxon>
        <taxon>Bacillaceae</taxon>
        <taxon>Bacillus</taxon>
        <taxon>Bacillus cereus group</taxon>
    </lineage>
</organism>
<dbReference type="UniPathway" id="UPA00241">
    <property type="reaction ID" value="UER00353"/>
</dbReference>
<dbReference type="GO" id="GO:0004633">
    <property type="term" value="F:phosphopantothenoylcysteine decarboxylase activity"/>
    <property type="evidence" value="ECO:0007669"/>
    <property type="project" value="UniProtKB-UniRule"/>
</dbReference>
<accession>A0A2C3YAN5</accession>
<keyword evidence="3 4" id="KW-0436">Ligase</keyword>
<comment type="similarity">
    <text evidence="3 4">In the C-terminal section; belongs to the PPC synthetase family.</text>
</comment>
<dbReference type="Proteomes" id="UP000219775">
    <property type="component" value="Unassembled WGS sequence"/>
</dbReference>
<comment type="function">
    <text evidence="3">Catalyzes two sequential steps in the biosynthesis of coenzyme A. In the first step cysteine is conjugated to 4'-phosphopantothenate to form 4-phosphopantothenoylcysteine. In the second step the latter compound is decarboxylated to form 4'-phosphopantotheine.</text>
</comment>
<dbReference type="HAMAP" id="MF_02225">
    <property type="entry name" value="CoaBC"/>
    <property type="match status" value="1"/>
</dbReference>
<comment type="similarity">
    <text evidence="3 4">In the N-terminal section; belongs to the HFCD (homo-oligomeric flavin containing Cys decarboxylase) superfamily.</text>
</comment>
<feature type="binding site" evidence="3">
    <location>
        <position position="322"/>
    </location>
    <ligand>
        <name>CTP</name>
        <dbReference type="ChEBI" id="CHEBI:37563"/>
    </ligand>
</feature>
<dbReference type="SUPFAM" id="SSF102645">
    <property type="entry name" value="CoaB-like"/>
    <property type="match status" value="1"/>
</dbReference>
<keyword evidence="2 3" id="KW-0456">Lyase</keyword>
<dbReference type="EMBL" id="NUDP01000050">
    <property type="protein sequence ID" value="PEM68668.1"/>
    <property type="molecule type" value="Genomic_DNA"/>
</dbReference>
<comment type="catalytic activity">
    <reaction evidence="3 4">
        <text>(R)-4'-phosphopantothenate + L-cysteine + CTP = N-[(R)-4-phosphopantothenoyl]-L-cysteine + CMP + diphosphate + H(+)</text>
        <dbReference type="Rhea" id="RHEA:19397"/>
        <dbReference type="ChEBI" id="CHEBI:10986"/>
        <dbReference type="ChEBI" id="CHEBI:15378"/>
        <dbReference type="ChEBI" id="CHEBI:33019"/>
        <dbReference type="ChEBI" id="CHEBI:35235"/>
        <dbReference type="ChEBI" id="CHEBI:37563"/>
        <dbReference type="ChEBI" id="CHEBI:59458"/>
        <dbReference type="ChEBI" id="CHEBI:60377"/>
        <dbReference type="EC" id="6.3.2.5"/>
    </reaction>
</comment>
<evidence type="ECO:0000259" key="6">
    <source>
        <dbReference type="Pfam" id="PF04127"/>
    </source>
</evidence>
<comment type="pathway">
    <text evidence="3 4">Cofactor biosynthesis; coenzyme A biosynthesis; CoA from (R)-pantothenate: step 3/5.</text>
</comment>
<feature type="binding site" evidence="3">
    <location>
        <position position="340"/>
    </location>
    <ligand>
        <name>CTP</name>
        <dbReference type="ChEBI" id="CHEBI:37563"/>
    </ligand>
</feature>
<comment type="caution">
    <text evidence="3">Lacks conserved residue(s) required for the propagation of feature annotation.</text>
</comment>
<evidence type="ECO:0000256" key="4">
    <source>
        <dbReference type="RuleBase" id="RU364078"/>
    </source>
</evidence>
<dbReference type="InterPro" id="IPR007085">
    <property type="entry name" value="DNA/pantothenate-metab_flavo_C"/>
</dbReference>
<comment type="function">
    <text evidence="4">Catalyzes two steps in the biosynthesis of coenzyme A. In the first step cysteine is conjugated to 4'-phosphopantothenate to form 4-phosphopantothenoylcysteine, in the latter compound is decarboxylated to form 4'-phosphopantotheine.</text>
</comment>
<dbReference type="InterPro" id="IPR035929">
    <property type="entry name" value="CoaB-like_sf"/>
</dbReference>
<dbReference type="GO" id="GO:0015941">
    <property type="term" value="P:pantothenate catabolic process"/>
    <property type="evidence" value="ECO:0007669"/>
    <property type="project" value="InterPro"/>
</dbReference>
<comment type="pathway">
    <text evidence="3 4">Cofactor biosynthesis; coenzyme A biosynthesis; CoA from (R)-pantothenate: step 2/5.</text>
</comment>
<feature type="region of interest" description="Phosphopantothenate--cysteine ligase" evidence="3">
    <location>
        <begin position="190"/>
        <end position="401"/>
    </location>
</feature>
<sequence>MLKGKKILLCVTGGIAVFKAAALTSKLTQAGALVKVMMSESAMKFVTPLTFQALSRHDVYTDTFDEKDSAVIAHIDLADWADVVLIAPATANCIGKLANGIADDMITTTLLATTAPVWIAPAMNVHMYENKIVQKNMMTLKALGYTFIEPGEGFLACGYVAKGRLEEPETIIARLQEAFSEHKPLKGKKILVTAGPTREKIDPVRFMTNFSSGKMGYALAEVAANLGADVILVSGPTAIAPPVNVTTVQVESAQDMLEAVMQHYGSMDVVIKTAAVADYRPKIVHNQKMKKKSGDAVIELERTIDILKTLGEKKEHQLLIGFAAETTNIEEYATKKLREKNANMIVANDVKAQGAGFGTDTNIVTMYRKDGEVIRLPLLTKKEVACEILMQIEAMLEEDRV</sequence>